<dbReference type="AlphaFoldDB" id="A0A8K0DF25"/>
<feature type="domain" description="CUB" evidence="3">
    <location>
        <begin position="33"/>
        <end position="148"/>
    </location>
</feature>
<reference evidence="4" key="1">
    <citation type="submission" date="2019-08" db="EMBL/GenBank/DDBJ databases">
        <title>The genome of the North American firefly Photinus pyralis.</title>
        <authorList>
            <consortium name="Photinus pyralis genome working group"/>
            <person name="Fallon T.R."/>
            <person name="Sander Lower S.E."/>
            <person name="Weng J.-K."/>
        </authorList>
    </citation>
    <scope>NUCLEOTIDE SEQUENCE</scope>
    <source>
        <strain evidence="4">TRF0915ILg1</strain>
        <tissue evidence="4">Whole body</tissue>
    </source>
</reference>
<dbReference type="Proteomes" id="UP000801492">
    <property type="component" value="Unassembled WGS sequence"/>
</dbReference>
<sequence>MSLYIRTQIFCVLITLLSLPYNAIAQEVATPKLKTVFLQNDDEHTWSSLNYPEAYPAGASEDLLVTADKGYSIVVIVESVDLDGFNGDFLTIKAGTSLEDDGDGKVFTFSVKSELKYAVHANSVFFSFKVDGENPNGRKGFKLHYQRVGEAITTTEAPSTTEAATWPTPSGSESMHYIGFIHGKNKNDFLNPKTLANLKMALSEMAKKYCEHNDLVLTEAITGKKCRDQLLS</sequence>
<proteinExistence type="predicted"/>
<feature type="chain" id="PRO_5035438287" description="CUB domain-containing protein" evidence="2">
    <location>
        <begin position="26"/>
        <end position="232"/>
    </location>
</feature>
<comment type="caution">
    <text evidence="4">The sequence shown here is derived from an EMBL/GenBank/DDBJ whole genome shotgun (WGS) entry which is preliminary data.</text>
</comment>
<gene>
    <name evidence="4" type="ORF">ILUMI_03173</name>
</gene>
<dbReference type="EMBL" id="VTPC01001125">
    <property type="protein sequence ID" value="KAF2903004.1"/>
    <property type="molecule type" value="Genomic_DNA"/>
</dbReference>
<keyword evidence="1" id="KW-1015">Disulfide bond</keyword>
<dbReference type="Gene3D" id="2.60.120.290">
    <property type="entry name" value="Spermadhesin, CUB domain"/>
    <property type="match status" value="1"/>
</dbReference>
<evidence type="ECO:0000313" key="5">
    <source>
        <dbReference type="Proteomes" id="UP000801492"/>
    </source>
</evidence>
<keyword evidence="5" id="KW-1185">Reference proteome</keyword>
<dbReference type="SUPFAM" id="SSF49854">
    <property type="entry name" value="Spermadhesin, CUB domain"/>
    <property type="match status" value="1"/>
</dbReference>
<dbReference type="SMART" id="SM00042">
    <property type="entry name" value="CUB"/>
    <property type="match status" value="1"/>
</dbReference>
<keyword evidence="2" id="KW-0732">Signal</keyword>
<evidence type="ECO:0000313" key="4">
    <source>
        <dbReference type="EMBL" id="KAF2903004.1"/>
    </source>
</evidence>
<protein>
    <recommendedName>
        <fullName evidence="3">CUB domain-containing protein</fullName>
    </recommendedName>
</protein>
<dbReference type="OrthoDB" id="6128690at2759"/>
<dbReference type="Pfam" id="PF00431">
    <property type="entry name" value="CUB"/>
    <property type="match status" value="1"/>
</dbReference>
<organism evidence="4 5">
    <name type="scientific">Ignelater luminosus</name>
    <name type="common">Cucubano</name>
    <name type="synonym">Pyrophorus luminosus</name>
    <dbReference type="NCBI Taxonomy" id="2038154"/>
    <lineage>
        <taxon>Eukaryota</taxon>
        <taxon>Metazoa</taxon>
        <taxon>Ecdysozoa</taxon>
        <taxon>Arthropoda</taxon>
        <taxon>Hexapoda</taxon>
        <taxon>Insecta</taxon>
        <taxon>Pterygota</taxon>
        <taxon>Neoptera</taxon>
        <taxon>Endopterygota</taxon>
        <taxon>Coleoptera</taxon>
        <taxon>Polyphaga</taxon>
        <taxon>Elateriformia</taxon>
        <taxon>Elateroidea</taxon>
        <taxon>Elateridae</taxon>
        <taxon>Agrypninae</taxon>
        <taxon>Pyrophorini</taxon>
        <taxon>Ignelater</taxon>
    </lineage>
</organism>
<name>A0A8K0DF25_IGNLU</name>
<evidence type="ECO:0000256" key="1">
    <source>
        <dbReference type="ARBA" id="ARBA00023157"/>
    </source>
</evidence>
<feature type="signal peptide" evidence="2">
    <location>
        <begin position="1"/>
        <end position="25"/>
    </location>
</feature>
<accession>A0A8K0DF25</accession>
<dbReference type="InterPro" id="IPR000859">
    <property type="entry name" value="CUB_dom"/>
</dbReference>
<evidence type="ECO:0000256" key="2">
    <source>
        <dbReference type="SAM" id="SignalP"/>
    </source>
</evidence>
<dbReference type="InterPro" id="IPR035914">
    <property type="entry name" value="Sperma_CUB_dom_sf"/>
</dbReference>
<evidence type="ECO:0000259" key="3">
    <source>
        <dbReference type="SMART" id="SM00042"/>
    </source>
</evidence>